<evidence type="ECO:0000256" key="4">
    <source>
        <dbReference type="ARBA" id="ARBA00022989"/>
    </source>
</evidence>
<dbReference type="InterPro" id="IPR003838">
    <property type="entry name" value="ABC3_permease_C"/>
</dbReference>
<dbReference type="STRING" id="582851.GCA_900162665_03231"/>
<reference evidence="8 9" key="1">
    <citation type="submission" date="2019-07" db="EMBL/GenBank/DDBJ databases">
        <title>Whole genome shotgun sequence of Oceanobacillus sojae NBRC 105379.</title>
        <authorList>
            <person name="Hosoyama A."/>
            <person name="Uohara A."/>
            <person name="Ohji S."/>
            <person name="Ichikawa N."/>
        </authorList>
    </citation>
    <scope>NUCLEOTIDE SEQUENCE [LARGE SCALE GENOMIC DNA]</scope>
    <source>
        <strain evidence="8 9">NBRC 105379</strain>
    </source>
</reference>
<protein>
    <submittedName>
        <fullName evidence="8">ABC transporter permease</fullName>
    </submittedName>
</protein>
<feature type="transmembrane region" description="Helical" evidence="6">
    <location>
        <begin position="283"/>
        <end position="303"/>
    </location>
</feature>
<keyword evidence="6" id="KW-0813">Transport</keyword>
<comment type="subcellular location">
    <subcellularLocation>
        <location evidence="1 6">Cell membrane</location>
        <topology evidence="1 6">Multi-pass membrane protein</topology>
    </subcellularLocation>
</comment>
<feature type="transmembrane region" description="Helical" evidence="6">
    <location>
        <begin position="512"/>
        <end position="535"/>
    </location>
</feature>
<feature type="transmembrane region" description="Helical" evidence="6">
    <location>
        <begin position="153"/>
        <end position="175"/>
    </location>
</feature>
<evidence type="ECO:0000256" key="5">
    <source>
        <dbReference type="ARBA" id="ARBA00023136"/>
    </source>
</evidence>
<feature type="transmembrane region" description="Helical" evidence="6">
    <location>
        <begin position="103"/>
        <end position="133"/>
    </location>
</feature>
<dbReference type="Pfam" id="PF02687">
    <property type="entry name" value="FtsX"/>
    <property type="match status" value="1"/>
</dbReference>
<feature type="transmembrane region" description="Helical" evidence="6">
    <location>
        <begin position="224"/>
        <end position="250"/>
    </location>
</feature>
<dbReference type="RefSeq" id="WP_147209799.1">
    <property type="nucleotide sequence ID" value="NZ_BJYM01000005.1"/>
</dbReference>
<dbReference type="PIRSF" id="PIRSF018968">
    <property type="entry name" value="ABC_permease_BceB"/>
    <property type="match status" value="1"/>
</dbReference>
<keyword evidence="4 6" id="KW-1133">Transmembrane helix</keyword>
<keyword evidence="9" id="KW-1185">Reference proteome</keyword>
<feature type="domain" description="ABC3 transporter permease C-terminal" evidence="7">
    <location>
        <begin position="59"/>
        <end position="178"/>
    </location>
</feature>
<evidence type="ECO:0000313" key="8">
    <source>
        <dbReference type="EMBL" id="GEN86768.1"/>
    </source>
</evidence>
<organism evidence="8 9">
    <name type="scientific">Oceanobacillus sojae</name>
    <dbReference type="NCBI Taxonomy" id="582851"/>
    <lineage>
        <taxon>Bacteria</taxon>
        <taxon>Bacillati</taxon>
        <taxon>Bacillota</taxon>
        <taxon>Bacilli</taxon>
        <taxon>Bacillales</taxon>
        <taxon>Bacillaceae</taxon>
        <taxon>Oceanobacillus</taxon>
    </lineage>
</organism>
<gene>
    <name evidence="8" type="ORF">OSO01_15070</name>
</gene>
<dbReference type="GO" id="GO:0055085">
    <property type="term" value="P:transmembrane transport"/>
    <property type="evidence" value="ECO:0007669"/>
    <property type="project" value="UniProtKB-UniRule"/>
</dbReference>
<evidence type="ECO:0000256" key="6">
    <source>
        <dbReference type="PIRNR" id="PIRNR018968"/>
    </source>
</evidence>
<dbReference type="EMBL" id="BJYM01000005">
    <property type="protein sequence ID" value="GEN86768.1"/>
    <property type="molecule type" value="Genomic_DNA"/>
</dbReference>
<dbReference type="OrthoDB" id="1937696at2"/>
<feature type="transmembrane region" description="Helical" evidence="6">
    <location>
        <begin position="569"/>
        <end position="595"/>
    </location>
</feature>
<comment type="caution">
    <text evidence="8">The sequence shown here is derived from an EMBL/GenBank/DDBJ whole genome shotgun (WGS) entry which is preliminary data.</text>
</comment>
<sequence length="632" mass="71561">MTFRQFAFNNVIWNKRLYAAYFLTSLFTVMVFFTFSIFASHPQLTGNNMDSYVSFGMNVAAGIIYVFSFFFVLYSMSSFLQSRKKEFGLLMMQGMSMKQIRSMVFLENMFIGLLATIGGIGLGLIFSKGILLIAENVLIIDDELPFYFPTQPILLTFGCFMVLFFLISLFVSYVLRSRKLIDLIKGDKKSKGEPKANLFLTILAVLLLGTGYAVALTVDGLKVVVAMVPVILVVIIGTYLLFTQLSVFIIRRLKKNENVFWYKTNMILLSDLSFRMKDNARSFFLVAIISTVAFSAIGSLYGFQSFLTAGIKQAHQTTISYQDYDTGNEEENVSYIDETLQEANIDMDKDQITLHYYEVSDESRVFITKESDYNRIADLSDNETLQIEDGSPVLVSPEMILLSSSGDNSGTDEVDILKDAVLELDENNTLEPAQLVLSNVLPSITKYYVVSDHDFESLPESAAEENYYAWQEAEDNEIPLQIAEKLDEKLSTEGISIGQYEEYVVNKAYGPILFVGLFIGIVFFVSAGSFLYFRLYSDLDEDKKKFQAITKMGLTDKELKKVLNRQTALLFFAPIAVALVHGAIALTSLSHMFFYSLVKESAMVLGLFLIIQIVYFCIVRFYYIRQVKQALR</sequence>
<keyword evidence="5 6" id="KW-0472">Membrane</keyword>
<feature type="transmembrane region" description="Helical" evidence="6">
    <location>
        <begin position="59"/>
        <end position="82"/>
    </location>
</feature>
<keyword evidence="3 6" id="KW-0812">Transmembrane</keyword>
<dbReference type="InterPro" id="IPR027022">
    <property type="entry name" value="ABC_permease_BceB-typ"/>
</dbReference>
<evidence type="ECO:0000259" key="7">
    <source>
        <dbReference type="Pfam" id="PF02687"/>
    </source>
</evidence>
<feature type="transmembrane region" description="Helical" evidence="6">
    <location>
        <begin position="601"/>
        <end position="623"/>
    </location>
</feature>
<evidence type="ECO:0000313" key="9">
    <source>
        <dbReference type="Proteomes" id="UP000321558"/>
    </source>
</evidence>
<comment type="similarity">
    <text evidence="6">Belongs to the ABC-4 integral membrane protein family.</text>
</comment>
<dbReference type="InterPro" id="IPR052536">
    <property type="entry name" value="ABC-4_Integral_Memb_Prot"/>
</dbReference>
<dbReference type="GO" id="GO:0005886">
    <property type="term" value="C:plasma membrane"/>
    <property type="evidence" value="ECO:0007669"/>
    <property type="project" value="UniProtKB-SubCell"/>
</dbReference>
<dbReference type="PANTHER" id="PTHR46795:SF2">
    <property type="entry name" value="ABC TRANSPORTER, PERMEASE PROTEIN"/>
    <property type="match status" value="1"/>
</dbReference>
<dbReference type="AlphaFoldDB" id="A0A511ZH46"/>
<dbReference type="Proteomes" id="UP000321558">
    <property type="component" value="Unassembled WGS sequence"/>
</dbReference>
<proteinExistence type="inferred from homology"/>
<keyword evidence="2 6" id="KW-1003">Cell membrane</keyword>
<feature type="transmembrane region" description="Helical" evidence="6">
    <location>
        <begin position="20"/>
        <end position="39"/>
    </location>
</feature>
<name>A0A511ZH46_9BACI</name>
<feature type="transmembrane region" description="Helical" evidence="6">
    <location>
        <begin position="196"/>
        <end position="218"/>
    </location>
</feature>
<evidence type="ECO:0000256" key="3">
    <source>
        <dbReference type="ARBA" id="ARBA00022692"/>
    </source>
</evidence>
<dbReference type="PANTHER" id="PTHR46795">
    <property type="entry name" value="ABC TRANSPORTER PERMEASE-RELATED-RELATED"/>
    <property type="match status" value="1"/>
</dbReference>
<accession>A0A511ZH46</accession>
<evidence type="ECO:0000256" key="2">
    <source>
        <dbReference type="ARBA" id="ARBA00022475"/>
    </source>
</evidence>
<evidence type="ECO:0000256" key="1">
    <source>
        <dbReference type="ARBA" id="ARBA00004651"/>
    </source>
</evidence>